<sequence length="308" mass="32291">MRWLGIDAGGTKTAFATYDETLTQLDRFELPTSHYAQAGFDGMEAVLAEGIARAEAAGLLGEQYGIGIGMCGYGEGTTSTARIEQIVAKVAGAHPYALVNDVESAWAAGLNLADGIVIIAGTGSIAYGVHGERSLRCGGWDYELGDEGSGGWLGKELLRAFSRQCDGRDPAGPLRSLVRQELELADDFDIIAFAQEHMANRSRISALAPLVSKAAAAGDASAQRILERAATEEAEMVAAIVLGIFDEPDNQAAGSIPVTYVGGTFKAGEAILGPLGAALPRYCRLIAPLHEPELGACLILQKRLGLSL</sequence>
<evidence type="ECO:0000313" key="3">
    <source>
        <dbReference type="Proteomes" id="UP000196560"/>
    </source>
</evidence>
<dbReference type="InterPro" id="IPR043129">
    <property type="entry name" value="ATPase_NBD"/>
</dbReference>
<comment type="caution">
    <text evidence="2">The sequence shown here is derived from an EMBL/GenBank/DDBJ whole genome shotgun (WGS) entry which is preliminary data.</text>
</comment>
<dbReference type="eggNOG" id="COG2971">
    <property type="taxonomic scope" value="Bacteria"/>
</dbReference>
<dbReference type="PANTHER" id="PTHR43190:SF3">
    <property type="entry name" value="N-ACETYL-D-GLUCOSAMINE KINASE"/>
    <property type="match status" value="1"/>
</dbReference>
<dbReference type="PANTHER" id="PTHR43190">
    <property type="entry name" value="N-ACETYL-D-GLUCOSAMINE KINASE"/>
    <property type="match status" value="1"/>
</dbReference>
<gene>
    <name evidence="2" type="ORF">B5G21_08450</name>
</gene>
<dbReference type="CDD" id="cd24007">
    <property type="entry name" value="ASKHA_NBD_eukNAGK-like"/>
    <property type="match status" value="1"/>
</dbReference>
<accession>A0A1Y3U4K5</accession>
<dbReference type="RefSeq" id="WP_087186802.1">
    <property type="nucleotide sequence ID" value="NZ_NFHO01000009.1"/>
</dbReference>
<dbReference type="InterPro" id="IPR052519">
    <property type="entry name" value="Euk-type_GlcNAc_Kinase"/>
</dbReference>
<dbReference type="STRING" id="1118060.GCA_000311845_00447"/>
<protein>
    <submittedName>
        <fullName evidence="2">BadF/BadG/BcrA/BcrD type ATPase</fullName>
    </submittedName>
</protein>
<evidence type="ECO:0000313" key="2">
    <source>
        <dbReference type="EMBL" id="OUN42148.1"/>
    </source>
</evidence>
<organism evidence="2 3">
    <name type="scientific">Enorma massiliensis</name>
    <dbReference type="NCBI Taxonomy" id="1472761"/>
    <lineage>
        <taxon>Bacteria</taxon>
        <taxon>Bacillati</taxon>
        <taxon>Actinomycetota</taxon>
        <taxon>Coriobacteriia</taxon>
        <taxon>Coriobacteriales</taxon>
        <taxon>Coriobacteriaceae</taxon>
        <taxon>Enorma</taxon>
    </lineage>
</organism>
<evidence type="ECO:0000259" key="1">
    <source>
        <dbReference type="Pfam" id="PF01869"/>
    </source>
</evidence>
<proteinExistence type="predicted"/>
<dbReference type="EMBL" id="NFHO01000009">
    <property type="protein sequence ID" value="OUN42148.1"/>
    <property type="molecule type" value="Genomic_DNA"/>
</dbReference>
<name>A0A1Y3U4K5_9ACTN</name>
<dbReference type="SUPFAM" id="SSF53067">
    <property type="entry name" value="Actin-like ATPase domain"/>
    <property type="match status" value="2"/>
</dbReference>
<feature type="domain" description="ATPase BadF/BadG/BcrA/BcrD type" evidence="1">
    <location>
        <begin position="4"/>
        <end position="298"/>
    </location>
</feature>
<dbReference type="InterPro" id="IPR002731">
    <property type="entry name" value="ATPase_BadF"/>
</dbReference>
<reference evidence="3" key="1">
    <citation type="submission" date="2017-04" db="EMBL/GenBank/DDBJ databases">
        <title>Function of individual gut microbiota members based on whole genome sequencing of pure cultures obtained from chicken caecum.</title>
        <authorList>
            <person name="Medvecky M."/>
            <person name="Cejkova D."/>
            <person name="Polansky O."/>
            <person name="Karasova D."/>
            <person name="Kubasova T."/>
            <person name="Cizek A."/>
            <person name="Rychlik I."/>
        </authorList>
    </citation>
    <scope>NUCLEOTIDE SEQUENCE [LARGE SCALE GENOMIC DNA]</scope>
    <source>
        <strain evidence="3">An70</strain>
    </source>
</reference>
<dbReference type="Proteomes" id="UP000196560">
    <property type="component" value="Unassembled WGS sequence"/>
</dbReference>
<dbReference type="Gene3D" id="3.30.420.40">
    <property type="match status" value="2"/>
</dbReference>
<dbReference type="Pfam" id="PF01869">
    <property type="entry name" value="BcrAD_BadFG"/>
    <property type="match status" value="1"/>
</dbReference>
<dbReference type="AlphaFoldDB" id="A0A1Y3U4K5"/>
<keyword evidence="3" id="KW-1185">Reference proteome</keyword>